<reference evidence="3" key="5">
    <citation type="submission" date="2015-06" db="UniProtKB">
        <authorList>
            <consortium name="EnsemblFungi"/>
        </authorList>
    </citation>
    <scope>IDENTIFICATION</scope>
    <source>
        <strain evidence="3">ATCC 64411</strain>
    </source>
</reference>
<evidence type="ECO:0000256" key="1">
    <source>
        <dbReference type="SAM" id="Phobius"/>
    </source>
</evidence>
<reference evidence="4" key="2">
    <citation type="submission" date="2010-05" db="EMBL/GenBank/DDBJ databases">
        <title>The genome sequence of Magnaporthe poae strain ATCC 64411.</title>
        <authorList>
            <person name="Ma L.-J."/>
            <person name="Dead R."/>
            <person name="Young S."/>
            <person name="Zeng Q."/>
            <person name="Koehrsen M."/>
            <person name="Alvarado L."/>
            <person name="Berlin A."/>
            <person name="Chapman S.B."/>
            <person name="Chen Z."/>
            <person name="Freedman E."/>
            <person name="Gellesch M."/>
            <person name="Goldberg J."/>
            <person name="Griggs A."/>
            <person name="Gujja S."/>
            <person name="Heilman E.R."/>
            <person name="Heiman D."/>
            <person name="Hepburn T."/>
            <person name="Howarth C."/>
            <person name="Jen D."/>
            <person name="Larson L."/>
            <person name="Mehta T."/>
            <person name="Neiman D."/>
            <person name="Pearson M."/>
            <person name="Roberts A."/>
            <person name="Saif S."/>
            <person name="Shea T."/>
            <person name="Shenoy N."/>
            <person name="Sisk P."/>
            <person name="Stolte C."/>
            <person name="Sykes S."/>
            <person name="Walk T."/>
            <person name="White J."/>
            <person name="Yandava C."/>
            <person name="Haas B."/>
            <person name="Nusbaum C."/>
            <person name="Birren B."/>
        </authorList>
    </citation>
    <scope>NUCLEOTIDE SEQUENCE [LARGE SCALE GENOMIC DNA]</scope>
    <source>
        <strain evidence="4">ATCC 64411 / 73-15</strain>
    </source>
</reference>
<dbReference type="Proteomes" id="UP000011715">
    <property type="component" value="Unassembled WGS sequence"/>
</dbReference>
<reference evidence="2" key="3">
    <citation type="submission" date="2011-03" db="EMBL/GenBank/DDBJ databases">
        <title>Annotation of Magnaporthe poae ATCC 64411.</title>
        <authorList>
            <person name="Ma L.-J."/>
            <person name="Dead R."/>
            <person name="Young S.K."/>
            <person name="Zeng Q."/>
            <person name="Gargeya S."/>
            <person name="Fitzgerald M."/>
            <person name="Haas B."/>
            <person name="Abouelleil A."/>
            <person name="Alvarado L."/>
            <person name="Arachchi H.M."/>
            <person name="Berlin A."/>
            <person name="Brown A."/>
            <person name="Chapman S.B."/>
            <person name="Chen Z."/>
            <person name="Dunbar C."/>
            <person name="Freedman E."/>
            <person name="Gearin G."/>
            <person name="Gellesch M."/>
            <person name="Goldberg J."/>
            <person name="Griggs A."/>
            <person name="Gujja S."/>
            <person name="Heiman D."/>
            <person name="Howarth C."/>
            <person name="Larson L."/>
            <person name="Lui A."/>
            <person name="MacDonald P.J.P."/>
            <person name="Mehta T."/>
            <person name="Montmayeur A."/>
            <person name="Murphy C."/>
            <person name="Neiman D."/>
            <person name="Pearson M."/>
            <person name="Priest M."/>
            <person name="Roberts A."/>
            <person name="Saif S."/>
            <person name="Shea T."/>
            <person name="Shenoy N."/>
            <person name="Sisk P."/>
            <person name="Stolte C."/>
            <person name="Sykes S."/>
            <person name="Yandava C."/>
            <person name="Wortman J."/>
            <person name="Nusbaum C."/>
            <person name="Birren B."/>
        </authorList>
    </citation>
    <scope>NUCLEOTIDE SEQUENCE</scope>
    <source>
        <strain evidence="2">ATCC 64411</strain>
    </source>
</reference>
<sequence length="514" mass="56274">MSGSVYLGVWKNYQSDTLTLTVTQDVGSILIAALALFVSLSMGHLWSIICFFVHQVRSTPNARSGLHHQRQALLRNTTTAAATSWMLVRLAWTWRGKSRGVFRGSIALLPIAILFVALLTGSSLLSSRIQLLDSDVLLTGRECGRLPLLEVTNGKWDPTLAQAVAVERKWSYDRATEYGQTCYGPAIAGDREPSVCKDFPASKVPISMHVDVPCPFTDDICVQPNGAMTLDTGLVDSNTHLGINAPPEERIKYQRILTCAPIKTENYSSPWTAERPSGVLVGRVPPTGIVYKTYNLGPYALSNYTLAVSNKTTDTPYYLKAIRSLAFDRDSSSGPEWKPIPPLAVENADVTLIILRNEAMYQTPVHDPWFRATAVGYKNGLNGEGYYTADQMPASFVACTERHRVCSSETSCTPFGGVSQNATAPASVGVDDFGAYDAGATGVRLNAQQKAAHDLLQQDLFGAMEKFVERSTRALRALDFVVYIIGQLGVDEQHVVRARRSVRYLGEVHNSSLC</sequence>
<proteinExistence type="predicted"/>
<keyword evidence="1" id="KW-0812">Transmembrane</keyword>
<reference evidence="3" key="4">
    <citation type="journal article" date="2015" name="G3 (Bethesda)">
        <title>Genome sequences of three phytopathogenic species of the Magnaporthaceae family of fungi.</title>
        <authorList>
            <person name="Okagaki L.H."/>
            <person name="Nunes C.C."/>
            <person name="Sailsbery J."/>
            <person name="Clay B."/>
            <person name="Brown D."/>
            <person name="John T."/>
            <person name="Oh Y."/>
            <person name="Young N."/>
            <person name="Fitzgerald M."/>
            <person name="Haas B.J."/>
            <person name="Zeng Q."/>
            <person name="Young S."/>
            <person name="Adiconis X."/>
            <person name="Fan L."/>
            <person name="Levin J.Z."/>
            <person name="Mitchell T.K."/>
            <person name="Okubara P.A."/>
            <person name="Farman M.L."/>
            <person name="Kohn L.M."/>
            <person name="Birren B."/>
            <person name="Ma L.-J."/>
            <person name="Dean R.A."/>
        </authorList>
    </citation>
    <scope>NUCLEOTIDE SEQUENCE</scope>
    <source>
        <strain evidence="3">ATCC 64411 / 73-15</strain>
    </source>
</reference>
<evidence type="ECO:0000313" key="3">
    <source>
        <dbReference type="EnsemblFungi" id="MAPG_07783T0"/>
    </source>
</evidence>
<accession>A0A0C4E5L1</accession>
<feature type="transmembrane region" description="Helical" evidence="1">
    <location>
        <begin position="104"/>
        <end position="125"/>
    </location>
</feature>
<dbReference type="VEuPathDB" id="FungiDB:MAPG_07783"/>
<keyword evidence="1" id="KW-0472">Membrane</keyword>
<evidence type="ECO:0000313" key="2">
    <source>
        <dbReference type="EMBL" id="KLU88800.1"/>
    </source>
</evidence>
<dbReference type="OrthoDB" id="3540210at2759"/>
<reference evidence="2" key="1">
    <citation type="submission" date="2010-05" db="EMBL/GenBank/DDBJ databases">
        <title>The Genome Sequence of Magnaporthe poae strain ATCC 64411.</title>
        <authorList>
            <consortium name="The Broad Institute Genome Sequencing Platform"/>
            <consortium name="Broad Institute Genome Sequencing Center for Infectious Disease"/>
            <person name="Ma L.-J."/>
            <person name="Dead R."/>
            <person name="Young S."/>
            <person name="Zeng Q."/>
            <person name="Koehrsen M."/>
            <person name="Alvarado L."/>
            <person name="Berlin A."/>
            <person name="Chapman S.B."/>
            <person name="Chen Z."/>
            <person name="Freedman E."/>
            <person name="Gellesch M."/>
            <person name="Goldberg J."/>
            <person name="Griggs A."/>
            <person name="Gujja S."/>
            <person name="Heilman E.R."/>
            <person name="Heiman D."/>
            <person name="Hepburn T."/>
            <person name="Howarth C."/>
            <person name="Jen D."/>
            <person name="Larson L."/>
            <person name="Mehta T."/>
            <person name="Neiman D."/>
            <person name="Pearson M."/>
            <person name="Roberts A."/>
            <person name="Saif S."/>
            <person name="Shea T."/>
            <person name="Shenoy N."/>
            <person name="Sisk P."/>
            <person name="Stolte C."/>
            <person name="Sykes S."/>
            <person name="Walk T."/>
            <person name="White J."/>
            <person name="Yandava C."/>
            <person name="Haas B."/>
            <person name="Nusbaum C."/>
            <person name="Birren B."/>
        </authorList>
    </citation>
    <scope>NUCLEOTIDE SEQUENCE</scope>
    <source>
        <strain evidence="2">ATCC 64411</strain>
    </source>
</reference>
<dbReference type="eggNOG" id="ENOG502SHTF">
    <property type="taxonomic scope" value="Eukaryota"/>
</dbReference>
<dbReference type="AlphaFoldDB" id="A0A0C4E5L1"/>
<dbReference type="EMBL" id="GL876972">
    <property type="protein sequence ID" value="KLU88800.1"/>
    <property type="molecule type" value="Genomic_DNA"/>
</dbReference>
<organism evidence="3 4">
    <name type="scientific">Magnaporthiopsis poae (strain ATCC 64411 / 73-15)</name>
    <name type="common">Kentucky bluegrass fungus</name>
    <name type="synonym">Magnaporthe poae</name>
    <dbReference type="NCBI Taxonomy" id="644358"/>
    <lineage>
        <taxon>Eukaryota</taxon>
        <taxon>Fungi</taxon>
        <taxon>Dikarya</taxon>
        <taxon>Ascomycota</taxon>
        <taxon>Pezizomycotina</taxon>
        <taxon>Sordariomycetes</taxon>
        <taxon>Sordariomycetidae</taxon>
        <taxon>Magnaporthales</taxon>
        <taxon>Magnaporthaceae</taxon>
        <taxon>Magnaporthiopsis</taxon>
    </lineage>
</organism>
<dbReference type="EnsemblFungi" id="MAPG_07783T0">
    <property type="protein sequence ID" value="MAPG_07783T0"/>
    <property type="gene ID" value="MAPG_07783"/>
</dbReference>
<dbReference type="EMBL" id="ADBL01001889">
    <property type="status" value="NOT_ANNOTATED_CDS"/>
    <property type="molecule type" value="Genomic_DNA"/>
</dbReference>
<evidence type="ECO:0000313" key="4">
    <source>
        <dbReference type="Proteomes" id="UP000011715"/>
    </source>
</evidence>
<protein>
    <submittedName>
        <fullName evidence="2 3">Uncharacterized protein</fullName>
    </submittedName>
</protein>
<name>A0A0C4E5L1_MAGP6</name>
<keyword evidence="1" id="KW-1133">Transmembrane helix</keyword>
<gene>
    <name evidence="2" type="ORF">MAPG_07783</name>
</gene>
<keyword evidence="4" id="KW-1185">Reference proteome</keyword>
<feature type="transmembrane region" description="Helical" evidence="1">
    <location>
        <begin position="29"/>
        <end position="53"/>
    </location>
</feature>